<feature type="compositionally biased region" description="Gly residues" evidence="1">
    <location>
        <begin position="242"/>
        <end position="257"/>
    </location>
</feature>
<feature type="region of interest" description="Disordered" evidence="1">
    <location>
        <begin position="225"/>
        <end position="266"/>
    </location>
</feature>
<evidence type="ECO:0000313" key="2">
    <source>
        <dbReference type="EMBL" id="GIY96078.1"/>
    </source>
</evidence>
<name>A0AAV4XQX4_CAEEX</name>
<organism evidence="2 3">
    <name type="scientific">Caerostris extrusa</name>
    <name type="common">Bark spider</name>
    <name type="synonym">Caerostris bankana</name>
    <dbReference type="NCBI Taxonomy" id="172846"/>
    <lineage>
        <taxon>Eukaryota</taxon>
        <taxon>Metazoa</taxon>
        <taxon>Ecdysozoa</taxon>
        <taxon>Arthropoda</taxon>
        <taxon>Chelicerata</taxon>
        <taxon>Arachnida</taxon>
        <taxon>Araneae</taxon>
        <taxon>Araneomorphae</taxon>
        <taxon>Entelegynae</taxon>
        <taxon>Araneoidea</taxon>
        <taxon>Araneidae</taxon>
        <taxon>Caerostris</taxon>
    </lineage>
</organism>
<dbReference type="AlphaFoldDB" id="A0AAV4XQX4"/>
<reference evidence="2 3" key="1">
    <citation type="submission" date="2021-06" db="EMBL/GenBank/DDBJ databases">
        <title>Caerostris extrusa draft genome.</title>
        <authorList>
            <person name="Kono N."/>
            <person name="Arakawa K."/>
        </authorList>
    </citation>
    <scope>NUCLEOTIDE SEQUENCE [LARGE SCALE GENOMIC DNA]</scope>
</reference>
<comment type="caution">
    <text evidence="2">The sequence shown here is derived from an EMBL/GenBank/DDBJ whole genome shotgun (WGS) entry which is preliminary data.</text>
</comment>
<sequence length="336" mass="36837">MILAERKPLAPHVLPSGRGSISGCVASKTSSLQFFALVGHASTLGNGGAVGRNLGFEAVGTGGNRGFPVDQGFVARSNGGYRGLVTGAVEGSPGFVAGGVGGSPGFSRSCRRKSRLRSRRCRKKSRLQQEVPEEIKASEQEVLRKPRLRSRSCRRKSRLRSRRYRKKSRVWNRRRYWRRSRLWSKSYWRKSRSRNRKSRLRVGGVVAGNRGFGVEGNVGNRGFGTGGTEEIKAFRSRKSRSGVGGDGGNRGFEGEGGTNDPPQPYQFNYQARDEQGNVHYRNEQGDQSGAVRGSYGTSTTKACTGWSNTWRTMEVTEPTSVPTSPAPMANRAQLTC</sequence>
<feature type="region of interest" description="Disordered" evidence="1">
    <location>
        <begin position="317"/>
        <end position="336"/>
    </location>
</feature>
<gene>
    <name evidence="2" type="ORF">CEXT_794701</name>
</gene>
<dbReference type="EMBL" id="BPLR01018000">
    <property type="protein sequence ID" value="GIY96078.1"/>
    <property type="molecule type" value="Genomic_DNA"/>
</dbReference>
<feature type="region of interest" description="Disordered" evidence="1">
    <location>
        <begin position="146"/>
        <end position="165"/>
    </location>
</feature>
<protein>
    <submittedName>
        <fullName evidence="2">Uncharacterized protein</fullName>
    </submittedName>
</protein>
<keyword evidence="3" id="KW-1185">Reference proteome</keyword>
<evidence type="ECO:0000313" key="3">
    <source>
        <dbReference type="Proteomes" id="UP001054945"/>
    </source>
</evidence>
<proteinExistence type="predicted"/>
<accession>A0AAV4XQX4</accession>
<dbReference type="Proteomes" id="UP001054945">
    <property type="component" value="Unassembled WGS sequence"/>
</dbReference>
<evidence type="ECO:0000256" key="1">
    <source>
        <dbReference type="SAM" id="MobiDB-lite"/>
    </source>
</evidence>